<keyword evidence="2" id="KW-1185">Reference proteome</keyword>
<organism evidence="1 2">
    <name type="scientific">Cyphomyrmex costatus</name>
    <dbReference type="NCBI Taxonomy" id="456900"/>
    <lineage>
        <taxon>Eukaryota</taxon>
        <taxon>Metazoa</taxon>
        <taxon>Ecdysozoa</taxon>
        <taxon>Arthropoda</taxon>
        <taxon>Hexapoda</taxon>
        <taxon>Insecta</taxon>
        <taxon>Pterygota</taxon>
        <taxon>Neoptera</taxon>
        <taxon>Endopterygota</taxon>
        <taxon>Hymenoptera</taxon>
        <taxon>Apocrita</taxon>
        <taxon>Aculeata</taxon>
        <taxon>Formicoidea</taxon>
        <taxon>Formicidae</taxon>
        <taxon>Myrmicinae</taxon>
        <taxon>Cyphomyrmex</taxon>
    </lineage>
</organism>
<dbReference type="PANTHER" id="PTHR46601:SF1">
    <property type="entry name" value="ADF-H DOMAIN-CONTAINING PROTEIN"/>
    <property type="match status" value="1"/>
</dbReference>
<proteinExistence type="predicted"/>
<sequence length="388" mass="44715">MPVARAGKTLSPDIVDAVRNFYASDENSRIMPNKKDVVTIKVNNQNEKKQKRLMLCDVKILHTRFKTVYPQFSIGKSKFAELRPKWCILAGANGTHSVCICTQHQNFKTMFDAANLVKYTKDSDIPIQKYQDCFDFLLCKDPLPACYLRECQLCPEKERFSDHLDSILQENGISQVIFSIWQATDRCTLKKECLSTQDFIYHFCTSLEMLIPHHFISKRQSEYIKDLKDNLKDGEVVIHTDFSENYAYIAQDAAQAFHYNNDQCTVHPVVCYYKTDEMVCHKSFVILSECTKHDSAAVYMMQRLIIPELKKIGSKVTKIYYVSDGAKQHYKNKYQMCNLIHHKEDFGVTADWHFHPTAHGKGPSDGVGATLKREATRASLQAKQMMQF</sequence>
<evidence type="ECO:0000313" key="2">
    <source>
        <dbReference type="Proteomes" id="UP000078542"/>
    </source>
</evidence>
<dbReference type="STRING" id="456900.A0A151IN81"/>
<reference evidence="1 2" key="1">
    <citation type="submission" date="2016-03" db="EMBL/GenBank/DDBJ databases">
        <title>Cyphomyrmex costatus WGS genome.</title>
        <authorList>
            <person name="Nygaard S."/>
            <person name="Hu H."/>
            <person name="Boomsma J."/>
            <person name="Zhang G."/>
        </authorList>
    </citation>
    <scope>NUCLEOTIDE SEQUENCE [LARGE SCALE GENOMIC DNA]</scope>
    <source>
        <strain evidence="1">MS0001</strain>
        <tissue evidence="1">Whole body</tissue>
    </source>
</reference>
<dbReference type="EMBL" id="KQ976953">
    <property type="protein sequence ID" value="KYN06862.1"/>
    <property type="molecule type" value="Genomic_DNA"/>
</dbReference>
<dbReference type="Proteomes" id="UP000078542">
    <property type="component" value="Unassembled WGS sequence"/>
</dbReference>
<dbReference type="AlphaFoldDB" id="A0A151IN81"/>
<dbReference type="PANTHER" id="PTHR46601">
    <property type="entry name" value="ULP_PROTEASE DOMAIN-CONTAINING PROTEIN"/>
    <property type="match status" value="1"/>
</dbReference>
<evidence type="ECO:0000313" key="1">
    <source>
        <dbReference type="EMBL" id="KYN06862.1"/>
    </source>
</evidence>
<name>A0A151IN81_9HYME</name>
<gene>
    <name evidence="1" type="ORF">ALC62_02180</name>
</gene>
<accession>A0A151IN81</accession>
<protein>
    <submittedName>
        <fullName evidence="1">Uncharacterized protein</fullName>
    </submittedName>
</protein>